<protein>
    <submittedName>
        <fullName evidence="2">Uncharacterized protein</fullName>
    </submittedName>
</protein>
<evidence type="ECO:0000313" key="2">
    <source>
        <dbReference type="EMBL" id="KZT69262.1"/>
    </source>
</evidence>
<organism evidence="2 3">
    <name type="scientific">Daedalea quercina L-15889</name>
    <dbReference type="NCBI Taxonomy" id="1314783"/>
    <lineage>
        <taxon>Eukaryota</taxon>
        <taxon>Fungi</taxon>
        <taxon>Dikarya</taxon>
        <taxon>Basidiomycota</taxon>
        <taxon>Agaricomycotina</taxon>
        <taxon>Agaricomycetes</taxon>
        <taxon>Polyporales</taxon>
        <taxon>Fomitopsis</taxon>
    </lineage>
</organism>
<feature type="compositionally biased region" description="Low complexity" evidence="1">
    <location>
        <begin position="318"/>
        <end position="329"/>
    </location>
</feature>
<gene>
    <name evidence="2" type="ORF">DAEQUDRAFT_270582</name>
</gene>
<sequence length="609" mass="65711">MVSVPSPSYLPPLAFEPFALSETHSLSLTAPSTPPPTASIHPVHLHPSTRIRGPRVRPKLRLANGGRSAQGSTSDSEASVDADGPAGSVRRSRTRESSSTQASRNSYLSKLRAVPSPEGLGRSLVPDTSARTGRWLQQAVRPGTAPALGPSASSGRGGASYESAGGDGAAQVAPQGAGPQAFRRTDTTTDPRRTAVAFEASQKPRTAPPAMGISDGDAVVLDLSHEDPFKFKVTAADDPSYPQLTPPAAVAYDEHDPTSRPDSFASSRPPSALPGATIDALEDIAVELRTMVPNNHPQHQEIVPRGRRPIGPRPRSPPSVSSKSGRSPVTSAYSSTDMLSIVDEGGSSDNEKPRSRSPRSWAPREDAEWVAEYGLWCSSAKGKWKVPWVESDTDETDAVHAPQAAEADSEPYFTYDPHNAPEFLVGKSNSLTVTAAPGYHSGRRLPRLRTARRQQGRNHRPPGLRLAPGWQPDPQTPDDSLLQQPSLPAPPHSAPATHSHFNSKQHKQPDLRGLELLIGPLEPRIKHPPKPKTPASPPPVINNRTAPVEGPNRLSPVRREPRVDLMARSTARSWSPGSSIPARNSLTRPTRQRRNMFASLKRWFRRLTR</sequence>
<feature type="compositionally biased region" description="Basic residues" evidence="1">
    <location>
        <begin position="441"/>
        <end position="462"/>
    </location>
</feature>
<name>A0A165QC44_9APHY</name>
<feature type="compositionally biased region" description="Polar residues" evidence="1">
    <location>
        <begin position="67"/>
        <end position="77"/>
    </location>
</feature>
<dbReference type="AlphaFoldDB" id="A0A165QC44"/>
<feature type="compositionally biased region" description="Basic and acidic residues" evidence="1">
    <location>
        <begin position="183"/>
        <end position="193"/>
    </location>
</feature>
<feature type="compositionally biased region" description="Polar residues" evidence="1">
    <location>
        <begin position="260"/>
        <end position="269"/>
    </location>
</feature>
<keyword evidence="3" id="KW-1185">Reference proteome</keyword>
<proteinExistence type="predicted"/>
<feature type="region of interest" description="Disordered" evidence="1">
    <location>
        <begin position="292"/>
        <end position="364"/>
    </location>
</feature>
<dbReference type="Proteomes" id="UP000076727">
    <property type="component" value="Unassembled WGS sequence"/>
</dbReference>
<evidence type="ECO:0000256" key="1">
    <source>
        <dbReference type="SAM" id="MobiDB-lite"/>
    </source>
</evidence>
<feature type="region of interest" description="Disordered" evidence="1">
    <location>
        <begin position="237"/>
        <end position="275"/>
    </location>
</feature>
<feature type="compositionally biased region" description="Low complexity" evidence="1">
    <location>
        <begin position="142"/>
        <end position="181"/>
    </location>
</feature>
<accession>A0A165QC44</accession>
<feature type="region of interest" description="Disordered" evidence="1">
    <location>
        <begin position="437"/>
        <end position="509"/>
    </location>
</feature>
<dbReference type="EMBL" id="KV429059">
    <property type="protein sequence ID" value="KZT69262.1"/>
    <property type="molecule type" value="Genomic_DNA"/>
</dbReference>
<feature type="compositionally biased region" description="Pro residues" evidence="1">
    <location>
        <begin position="531"/>
        <end position="540"/>
    </location>
</feature>
<feature type="region of interest" description="Disordered" evidence="1">
    <location>
        <begin position="522"/>
        <end position="594"/>
    </location>
</feature>
<evidence type="ECO:0000313" key="3">
    <source>
        <dbReference type="Proteomes" id="UP000076727"/>
    </source>
</evidence>
<feature type="compositionally biased region" description="Polar residues" evidence="1">
    <location>
        <begin position="570"/>
        <end position="589"/>
    </location>
</feature>
<feature type="compositionally biased region" description="Basic residues" evidence="1">
    <location>
        <begin position="43"/>
        <end position="60"/>
    </location>
</feature>
<dbReference type="OrthoDB" id="3254051at2759"/>
<reference evidence="2 3" key="1">
    <citation type="journal article" date="2016" name="Mol. Biol. Evol.">
        <title>Comparative Genomics of Early-Diverging Mushroom-Forming Fungi Provides Insights into the Origins of Lignocellulose Decay Capabilities.</title>
        <authorList>
            <person name="Nagy L.G."/>
            <person name="Riley R."/>
            <person name="Tritt A."/>
            <person name="Adam C."/>
            <person name="Daum C."/>
            <person name="Floudas D."/>
            <person name="Sun H."/>
            <person name="Yadav J.S."/>
            <person name="Pangilinan J."/>
            <person name="Larsson K.H."/>
            <person name="Matsuura K."/>
            <person name="Barry K."/>
            <person name="Labutti K."/>
            <person name="Kuo R."/>
            <person name="Ohm R.A."/>
            <person name="Bhattacharya S.S."/>
            <person name="Shirouzu T."/>
            <person name="Yoshinaga Y."/>
            <person name="Martin F.M."/>
            <person name="Grigoriev I.V."/>
            <person name="Hibbett D.S."/>
        </authorList>
    </citation>
    <scope>NUCLEOTIDE SEQUENCE [LARGE SCALE GENOMIC DNA]</scope>
    <source>
        <strain evidence="2 3">L-15889</strain>
    </source>
</reference>
<feature type="region of interest" description="Disordered" evidence="1">
    <location>
        <begin position="26"/>
        <end position="193"/>
    </location>
</feature>